<evidence type="ECO:0000313" key="2">
    <source>
        <dbReference type="EMBL" id="ETJ04682.1"/>
    </source>
</evidence>
<evidence type="ECO:0000313" key="3">
    <source>
        <dbReference type="Proteomes" id="UP000018852"/>
    </source>
</evidence>
<feature type="transmembrane region" description="Helical" evidence="1">
    <location>
        <begin position="57"/>
        <end position="77"/>
    </location>
</feature>
<feature type="transmembrane region" description="Helical" evidence="1">
    <location>
        <begin position="97"/>
        <end position="113"/>
    </location>
</feature>
<keyword evidence="1" id="KW-1133">Transmembrane helix</keyword>
<proteinExistence type="predicted"/>
<dbReference type="Proteomes" id="UP000018852">
    <property type="component" value="Unassembled WGS sequence"/>
</dbReference>
<evidence type="ECO:0008006" key="4">
    <source>
        <dbReference type="Google" id="ProtNLM"/>
    </source>
</evidence>
<protein>
    <recommendedName>
        <fullName evidence="4">Integral membrane protein</fullName>
    </recommendedName>
</protein>
<keyword evidence="1" id="KW-0472">Membrane</keyword>
<dbReference type="AlphaFoldDB" id="W1VFF1"/>
<accession>W1VFF1</accession>
<organism evidence="2 3">
    <name type="scientific">Actinomyces urogenitalis DORA_12</name>
    <dbReference type="NCBI Taxonomy" id="1403939"/>
    <lineage>
        <taxon>Bacteria</taxon>
        <taxon>Bacillati</taxon>
        <taxon>Actinomycetota</taxon>
        <taxon>Actinomycetes</taxon>
        <taxon>Actinomycetales</taxon>
        <taxon>Actinomycetaceae</taxon>
        <taxon>Actinomyces</taxon>
    </lineage>
</organism>
<sequence>MVALAVLGALVLAPSAVDLIRRPTQTPVVDSLDVAAGILYLLAAVCVAHNGRRMRMVGWMSLTALLTGALLFGLLTWTGTAPGLDSSVWADGGRRLAFLPLLLPAVAAVWMWMSDPRRIVVAAERREELTRRQG</sequence>
<comment type="caution">
    <text evidence="2">The sequence shown here is derived from an EMBL/GenBank/DDBJ whole genome shotgun (WGS) entry which is preliminary data.</text>
</comment>
<gene>
    <name evidence="2" type="ORF">Q605_AUC00627G0002</name>
</gene>
<keyword evidence="1" id="KW-0812">Transmembrane</keyword>
<dbReference type="PATRIC" id="fig|1403939.3.peg.822"/>
<reference evidence="2 3" key="1">
    <citation type="submission" date="2013-12" db="EMBL/GenBank/DDBJ databases">
        <title>A Varibaculum cambriense genome reconstructed from a premature infant gut community with otherwise low bacterial novelty that shifts toward anaerobic metabolism during the third week of life.</title>
        <authorList>
            <person name="Brown C.T."/>
            <person name="Sharon I."/>
            <person name="Thomas B.C."/>
            <person name="Castelle C.J."/>
            <person name="Morowitz M.J."/>
            <person name="Banfield J.F."/>
        </authorList>
    </citation>
    <scope>NUCLEOTIDE SEQUENCE [LARGE SCALE GENOMIC DNA]</scope>
    <source>
        <strain evidence="3">DORA_12</strain>
    </source>
</reference>
<name>W1VFF1_9ACTO</name>
<feature type="transmembrane region" description="Helical" evidence="1">
    <location>
        <begin position="32"/>
        <end position="50"/>
    </location>
</feature>
<dbReference type="EMBL" id="AZLV01000627">
    <property type="protein sequence ID" value="ETJ04682.1"/>
    <property type="molecule type" value="Genomic_DNA"/>
</dbReference>
<evidence type="ECO:0000256" key="1">
    <source>
        <dbReference type="SAM" id="Phobius"/>
    </source>
</evidence>